<dbReference type="OrthoDB" id="9813025at2"/>
<dbReference type="PROSITE" id="PS50110">
    <property type="entry name" value="RESPONSE_REGULATORY"/>
    <property type="match status" value="1"/>
</dbReference>
<evidence type="ECO:0000256" key="2">
    <source>
        <dbReference type="PROSITE-ProRule" id="PRU00169"/>
    </source>
</evidence>
<sequence>MGKEGRKIKILYAEDNAETRELYLDILIAMGYDVCTVNDGDEAVRMCKYGNFDLLLLDVILPGKRGDEILRWMRSRGDRTPVVILSSTNRHTLLTDEGYEADEYIDKAISNSEFEIRLKKVLCRAWGNGMEDQLTDRVSFNRQTYILTIDGKAHLLNYMHGCILSIICANKDRGVSPEDLCMQLWNRNLHEEKNNRLLEELRSYISYIRKLLEKDPRIKLKKIRGGNYILSIMAD</sequence>
<dbReference type="Proteomes" id="UP000270673">
    <property type="component" value="Chromosome"/>
</dbReference>
<accession>A0A3Q9IR92</accession>
<dbReference type="InterPro" id="IPR036388">
    <property type="entry name" value="WH-like_DNA-bd_sf"/>
</dbReference>
<dbReference type="SUPFAM" id="SSF52172">
    <property type="entry name" value="CheY-like"/>
    <property type="match status" value="1"/>
</dbReference>
<evidence type="ECO:0000256" key="1">
    <source>
        <dbReference type="ARBA" id="ARBA00022553"/>
    </source>
</evidence>
<dbReference type="KEGG" id="buy:D8S85_00600"/>
<dbReference type="EMBL" id="CP032819">
    <property type="protein sequence ID" value="AZS28196.1"/>
    <property type="molecule type" value="Genomic_DNA"/>
</dbReference>
<dbReference type="CDD" id="cd00156">
    <property type="entry name" value="REC"/>
    <property type="match status" value="1"/>
</dbReference>
<dbReference type="Gene3D" id="3.40.50.2300">
    <property type="match status" value="1"/>
</dbReference>
<keyword evidence="1 2" id="KW-0597">Phosphoprotein</keyword>
<name>A0A3Q9IR92_9BACT</name>
<dbReference type="AlphaFoldDB" id="A0A3Q9IR92"/>
<evidence type="ECO:0000259" key="3">
    <source>
        <dbReference type="PROSITE" id="PS50110"/>
    </source>
</evidence>
<proteinExistence type="predicted"/>
<dbReference type="InterPro" id="IPR050595">
    <property type="entry name" value="Bact_response_regulator"/>
</dbReference>
<protein>
    <submittedName>
        <fullName evidence="4">DNA-binding response regulator</fullName>
    </submittedName>
</protein>
<dbReference type="Gene3D" id="1.10.10.10">
    <property type="entry name" value="Winged helix-like DNA-binding domain superfamily/Winged helix DNA-binding domain"/>
    <property type="match status" value="1"/>
</dbReference>
<dbReference type="RefSeq" id="WP_106624335.1">
    <property type="nucleotide sequence ID" value="NZ_CP032819.1"/>
</dbReference>
<dbReference type="GO" id="GO:0003677">
    <property type="term" value="F:DNA binding"/>
    <property type="evidence" value="ECO:0007669"/>
    <property type="project" value="UniProtKB-KW"/>
</dbReference>
<organism evidence="4 5">
    <name type="scientific">Butyricimonas faecalis</name>
    <dbReference type="NCBI Taxonomy" id="2093856"/>
    <lineage>
        <taxon>Bacteria</taxon>
        <taxon>Pseudomonadati</taxon>
        <taxon>Bacteroidota</taxon>
        <taxon>Bacteroidia</taxon>
        <taxon>Bacteroidales</taxon>
        <taxon>Odoribacteraceae</taxon>
        <taxon>Butyricimonas</taxon>
    </lineage>
</organism>
<evidence type="ECO:0000313" key="5">
    <source>
        <dbReference type="Proteomes" id="UP000270673"/>
    </source>
</evidence>
<keyword evidence="4" id="KW-0238">DNA-binding</keyword>
<dbReference type="GO" id="GO:0000160">
    <property type="term" value="P:phosphorelay signal transduction system"/>
    <property type="evidence" value="ECO:0007669"/>
    <property type="project" value="InterPro"/>
</dbReference>
<dbReference type="PANTHER" id="PTHR44591:SF3">
    <property type="entry name" value="RESPONSE REGULATORY DOMAIN-CONTAINING PROTEIN"/>
    <property type="match status" value="1"/>
</dbReference>
<reference evidence="4 5" key="1">
    <citation type="submission" date="2018-10" db="EMBL/GenBank/DDBJ databases">
        <title>Butyricimonas faecalis sp. nov., isolated from human faeces and emended description of the genus Butyricimonas.</title>
        <authorList>
            <person name="Le Roy T."/>
            <person name="Van der Smissen P."/>
            <person name="Paquot A."/>
            <person name="Delzenne N."/>
            <person name="Muccioli G."/>
            <person name="Collet J.-F."/>
            <person name="Cani P.D."/>
        </authorList>
    </citation>
    <scope>NUCLEOTIDE SEQUENCE [LARGE SCALE GENOMIC DNA]</scope>
    <source>
        <strain evidence="4 5">H184</strain>
    </source>
</reference>
<dbReference type="InterPro" id="IPR011006">
    <property type="entry name" value="CheY-like_superfamily"/>
</dbReference>
<dbReference type="SMART" id="SM00448">
    <property type="entry name" value="REC"/>
    <property type="match status" value="1"/>
</dbReference>
<gene>
    <name evidence="4" type="ORF">D8S85_00600</name>
</gene>
<keyword evidence="5" id="KW-1185">Reference proteome</keyword>
<feature type="domain" description="Response regulatory" evidence="3">
    <location>
        <begin position="9"/>
        <end position="122"/>
    </location>
</feature>
<dbReference type="InterPro" id="IPR001789">
    <property type="entry name" value="Sig_transdc_resp-reg_receiver"/>
</dbReference>
<feature type="modified residue" description="4-aspartylphosphate" evidence="2">
    <location>
        <position position="58"/>
    </location>
</feature>
<dbReference type="Pfam" id="PF00072">
    <property type="entry name" value="Response_reg"/>
    <property type="match status" value="1"/>
</dbReference>
<evidence type="ECO:0000313" key="4">
    <source>
        <dbReference type="EMBL" id="AZS28196.1"/>
    </source>
</evidence>
<dbReference type="PANTHER" id="PTHR44591">
    <property type="entry name" value="STRESS RESPONSE REGULATOR PROTEIN 1"/>
    <property type="match status" value="1"/>
</dbReference>